<organism evidence="3 4">
    <name type="scientific">Brevundimonas goettingensis</name>
    <dbReference type="NCBI Taxonomy" id="2774190"/>
    <lineage>
        <taxon>Bacteria</taxon>
        <taxon>Pseudomonadati</taxon>
        <taxon>Pseudomonadota</taxon>
        <taxon>Alphaproteobacteria</taxon>
        <taxon>Caulobacterales</taxon>
        <taxon>Caulobacteraceae</taxon>
        <taxon>Brevundimonas</taxon>
    </lineage>
</organism>
<keyword evidence="4" id="KW-1185">Reference proteome</keyword>
<dbReference type="EMBL" id="CP062222">
    <property type="protein sequence ID" value="QTC93155.1"/>
    <property type="molecule type" value="Genomic_DNA"/>
</dbReference>
<evidence type="ECO:0000313" key="3">
    <source>
        <dbReference type="EMBL" id="QTC93155.1"/>
    </source>
</evidence>
<dbReference type="InterPro" id="IPR050855">
    <property type="entry name" value="NDM-1-like"/>
</dbReference>
<proteinExistence type="predicted"/>
<dbReference type="SUPFAM" id="SSF56281">
    <property type="entry name" value="Metallo-hydrolase/oxidoreductase"/>
    <property type="match status" value="1"/>
</dbReference>
<dbReference type="Gene3D" id="3.60.15.10">
    <property type="entry name" value="Ribonuclease Z/Hydroxyacylglutathione hydrolase-like"/>
    <property type="match status" value="1"/>
</dbReference>
<dbReference type="Pfam" id="PF00753">
    <property type="entry name" value="Lactamase_B"/>
    <property type="match status" value="1"/>
</dbReference>
<evidence type="ECO:0000256" key="1">
    <source>
        <dbReference type="SAM" id="MobiDB-lite"/>
    </source>
</evidence>
<dbReference type="InterPro" id="IPR001279">
    <property type="entry name" value="Metallo-B-lactamas"/>
</dbReference>
<dbReference type="NCBIfam" id="NF012229">
    <property type="entry name" value="bla_class_B_core"/>
    <property type="match status" value="1"/>
</dbReference>
<gene>
    <name evidence="3" type="primary">bla</name>
    <name evidence="3" type="ORF">IFJ75_02135</name>
</gene>
<dbReference type="PANTHER" id="PTHR42951:SF17">
    <property type="entry name" value="METALLO-BETA-LACTAMASE DOMAIN-CONTAINING PROTEIN"/>
    <property type="match status" value="1"/>
</dbReference>
<dbReference type="PANTHER" id="PTHR42951">
    <property type="entry name" value="METALLO-BETA-LACTAMASE DOMAIN-CONTAINING"/>
    <property type="match status" value="1"/>
</dbReference>
<feature type="region of interest" description="Disordered" evidence="1">
    <location>
        <begin position="1"/>
        <end position="33"/>
    </location>
</feature>
<dbReference type="AlphaFoldDB" id="A0A975C472"/>
<dbReference type="Proteomes" id="UP000663918">
    <property type="component" value="Chromosome"/>
</dbReference>
<feature type="domain" description="Metallo-beta-lactamase" evidence="2">
    <location>
        <begin position="56"/>
        <end position="246"/>
    </location>
</feature>
<evidence type="ECO:0000313" key="4">
    <source>
        <dbReference type="Proteomes" id="UP000663918"/>
    </source>
</evidence>
<dbReference type="KEGG" id="bgoe:IFJ75_02135"/>
<accession>A0A975C472</accession>
<dbReference type="SMART" id="SM00849">
    <property type="entry name" value="Lactamase_B"/>
    <property type="match status" value="1"/>
</dbReference>
<sequence>MQRSRTGRGPIRRRPVPAPAPADDPLTRPLKANPDWLVPQTPVKIFGNTYFVGTQGLSIALIDTGQGLILIDGAVPQAVGDIEANIARLGFRIQDVRYILNTEAHFDHSGGIAALARDSGATVIAAPAGAEALRAGKVLEADPQAAHIEAFPAIPTARPLGDGQTLTLGDVTVTAVHTPGHTPGSASWTWSSCEAGVCHSVVFASSLNAVAATPFTYAGHPEATQALRASIARVEGLDCDILISAHPNNSGGIEKLAGRVANATPNPFIDPNACKTYGARARGILDQRLATETAAR</sequence>
<reference evidence="3" key="1">
    <citation type="submission" date="2020-09" db="EMBL/GenBank/DDBJ databases">
        <title>Brevundimonas sp. LVF2 isolated from a puddle in Goettingen, Germany.</title>
        <authorList>
            <person name="Friedrich I."/>
            <person name="Klassen A."/>
            <person name="Hannes N."/>
            <person name="Schneider D."/>
            <person name="Hertel R."/>
            <person name="Daniel R."/>
        </authorList>
    </citation>
    <scope>NUCLEOTIDE SEQUENCE</scope>
    <source>
        <strain evidence="3">LVF2</strain>
    </source>
</reference>
<name>A0A975C472_9CAUL</name>
<dbReference type="InterPro" id="IPR036866">
    <property type="entry name" value="RibonucZ/Hydroxyglut_hydro"/>
</dbReference>
<protein>
    <submittedName>
        <fullName evidence="3">Subclass B3 metallo-beta-lactamase</fullName>
    </submittedName>
</protein>
<evidence type="ECO:0000259" key="2">
    <source>
        <dbReference type="SMART" id="SM00849"/>
    </source>
</evidence>
<dbReference type="NCBIfam" id="NF033105">
    <property type="entry name" value="bla_subclass_B3"/>
    <property type="match status" value="1"/>
</dbReference>